<dbReference type="AlphaFoldDB" id="A0A8J3ZDV6"/>
<evidence type="ECO:0000313" key="3">
    <source>
        <dbReference type="Proteomes" id="UP000612585"/>
    </source>
</evidence>
<dbReference type="Proteomes" id="UP000612585">
    <property type="component" value="Unassembled WGS sequence"/>
</dbReference>
<comment type="caution">
    <text evidence="2">The sequence shown here is derived from an EMBL/GenBank/DDBJ whole genome shotgun (WGS) entry which is preliminary data.</text>
</comment>
<feature type="compositionally biased region" description="Low complexity" evidence="1">
    <location>
        <begin position="28"/>
        <end position="44"/>
    </location>
</feature>
<organism evidence="2 3">
    <name type="scientific">Virgisporangium aurantiacum</name>
    <dbReference type="NCBI Taxonomy" id="175570"/>
    <lineage>
        <taxon>Bacteria</taxon>
        <taxon>Bacillati</taxon>
        <taxon>Actinomycetota</taxon>
        <taxon>Actinomycetes</taxon>
        <taxon>Micromonosporales</taxon>
        <taxon>Micromonosporaceae</taxon>
        <taxon>Virgisporangium</taxon>
    </lineage>
</organism>
<dbReference type="EMBL" id="BOPG01000076">
    <property type="protein sequence ID" value="GIJ62192.1"/>
    <property type="molecule type" value="Genomic_DNA"/>
</dbReference>
<feature type="region of interest" description="Disordered" evidence="1">
    <location>
        <begin position="1"/>
        <end position="57"/>
    </location>
</feature>
<gene>
    <name evidence="2" type="ORF">Vau01_097080</name>
</gene>
<feature type="compositionally biased region" description="Basic and acidic residues" evidence="1">
    <location>
        <begin position="45"/>
        <end position="57"/>
    </location>
</feature>
<accession>A0A8J3ZDV6</accession>
<protein>
    <submittedName>
        <fullName evidence="2">Uncharacterized protein</fullName>
    </submittedName>
</protein>
<evidence type="ECO:0000256" key="1">
    <source>
        <dbReference type="SAM" id="MobiDB-lite"/>
    </source>
</evidence>
<reference evidence="2" key="1">
    <citation type="submission" date="2021-01" db="EMBL/GenBank/DDBJ databases">
        <title>Whole genome shotgun sequence of Virgisporangium aurantiacum NBRC 16421.</title>
        <authorList>
            <person name="Komaki H."/>
            <person name="Tamura T."/>
        </authorList>
    </citation>
    <scope>NUCLEOTIDE SEQUENCE</scope>
    <source>
        <strain evidence="2">NBRC 16421</strain>
    </source>
</reference>
<proteinExistence type="predicted"/>
<evidence type="ECO:0000313" key="2">
    <source>
        <dbReference type="EMBL" id="GIJ62192.1"/>
    </source>
</evidence>
<name>A0A8J3ZDV6_9ACTN</name>
<sequence length="57" mass="6274">MIFIDVRNGTRRSRPGNQNAVAERHDTTAAPVTPTVHTGQIARAPDPRLRRPDALTT</sequence>
<keyword evidence="3" id="KW-1185">Reference proteome</keyword>